<proteinExistence type="inferred from homology"/>
<keyword evidence="2 9" id="KW-0963">Cytoplasm</keyword>
<keyword evidence="7 9" id="KW-0233">DNA recombination</keyword>
<evidence type="ECO:0000256" key="2">
    <source>
        <dbReference type="ARBA" id="ARBA00022490"/>
    </source>
</evidence>
<keyword evidence="8 9" id="KW-0131">Cell cycle</keyword>
<sequence>MTTSRILSQGKNSQGKNQHSRVGKSASDDLSNLPTQLTPHAAAPMFNTADQALVDRWLAELSSNRYSTATIKSYRQALQPFLPYCYEQHTELCHITRQQLSDFLIRRLDVDKISKSSSQYELTVLRQLYKWLIAQQLMTLNPTTTIRLKRAPRPLPTLLDIDVLSQLLDQAAPEDSHEARLWMRDKAMLELLYGSGLRVGELVGLNMSDIDKSQRLLRVLGKGGKTRIVPIGEKAWQALINYLPHRSLWVEEQDPAVFVSERYGTRISTRTVQLRIKLQSKRAGIAQDLYPHLLRHCFASHILSDSGDLRGVQELLGHSDISTTQIYTHLDFGHLSQVYDKAHPRSRR</sequence>
<evidence type="ECO:0000313" key="13">
    <source>
        <dbReference type="EMBL" id="QHG09874.1"/>
    </source>
</evidence>
<dbReference type="GO" id="GO:0003677">
    <property type="term" value="F:DNA binding"/>
    <property type="evidence" value="ECO:0007669"/>
    <property type="project" value="UniProtKB-UniRule"/>
</dbReference>
<dbReference type="HAMAP" id="MF_01808">
    <property type="entry name" value="Recomb_XerC_XerD"/>
    <property type="match status" value="1"/>
</dbReference>
<feature type="compositionally biased region" description="Polar residues" evidence="10">
    <location>
        <begin position="1"/>
        <end position="17"/>
    </location>
</feature>
<evidence type="ECO:0000256" key="5">
    <source>
        <dbReference type="ARBA" id="ARBA00022908"/>
    </source>
</evidence>
<feature type="active site" evidence="9">
    <location>
        <position position="318"/>
    </location>
</feature>
<dbReference type="PANTHER" id="PTHR30349">
    <property type="entry name" value="PHAGE INTEGRASE-RELATED"/>
    <property type="match status" value="1"/>
</dbReference>
<comment type="function">
    <text evidence="9">Site-specific tyrosine recombinase, which acts by catalyzing the cutting and rejoining of the recombining DNA molecules. The XerC-XerD complex is essential to convert dimers of the bacterial chromosome into monomers to permit their segregation at cell division. It also contributes to the segregational stability of plasmids.</text>
</comment>
<feature type="active site" evidence="9">
    <location>
        <position position="222"/>
    </location>
</feature>
<dbReference type="PANTHER" id="PTHR30349:SF81">
    <property type="entry name" value="TYROSINE RECOMBINASE XERC"/>
    <property type="match status" value="1"/>
</dbReference>
<evidence type="ECO:0000256" key="3">
    <source>
        <dbReference type="ARBA" id="ARBA00022618"/>
    </source>
</evidence>
<evidence type="ECO:0000256" key="1">
    <source>
        <dbReference type="ARBA" id="ARBA00004496"/>
    </source>
</evidence>
<evidence type="ECO:0000256" key="7">
    <source>
        <dbReference type="ARBA" id="ARBA00023172"/>
    </source>
</evidence>
<comment type="subcellular location">
    <subcellularLocation>
        <location evidence="1 9">Cytoplasm</location>
    </subcellularLocation>
</comment>
<dbReference type="GO" id="GO:0005737">
    <property type="term" value="C:cytoplasm"/>
    <property type="evidence" value="ECO:0007669"/>
    <property type="project" value="UniProtKB-SubCell"/>
</dbReference>
<keyword evidence="6 9" id="KW-0238">DNA-binding</keyword>
<evidence type="ECO:0000256" key="6">
    <source>
        <dbReference type="ARBA" id="ARBA00023125"/>
    </source>
</evidence>
<feature type="region of interest" description="Disordered" evidence="10">
    <location>
        <begin position="1"/>
        <end position="34"/>
    </location>
</feature>
<gene>
    <name evidence="9" type="primary">xerC</name>
    <name evidence="13" type="ORF">GSF12_08295</name>
</gene>
<dbReference type="EMBL" id="CP047226">
    <property type="protein sequence ID" value="QHG09874.1"/>
    <property type="molecule type" value="Genomic_DNA"/>
</dbReference>
<dbReference type="InterPro" id="IPR002104">
    <property type="entry name" value="Integrase_catalytic"/>
</dbReference>
<dbReference type="AlphaFoldDB" id="A0A6P1KNS8"/>
<evidence type="ECO:0000256" key="10">
    <source>
        <dbReference type="SAM" id="MobiDB-lite"/>
    </source>
</evidence>
<dbReference type="InterPro" id="IPR011010">
    <property type="entry name" value="DNA_brk_join_enz"/>
</dbReference>
<dbReference type="Pfam" id="PF02899">
    <property type="entry name" value="Phage_int_SAM_1"/>
    <property type="match status" value="1"/>
</dbReference>
<comment type="similarity">
    <text evidence="9">Belongs to the 'phage' integrase family. XerC subfamily.</text>
</comment>
<dbReference type="InterPro" id="IPR004107">
    <property type="entry name" value="Integrase_SAM-like_N"/>
</dbReference>
<evidence type="ECO:0000256" key="4">
    <source>
        <dbReference type="ARBA" id="ARBA00022829"/>
    </source>
</evidence>
<feature type="active site" description="O-(3'-phospho-DNA)-tyrosine intermediate" evidence="9">
    <location>
        <position position="327"/>
    </location>
</feature>
<dbReference type="InterPro" id="IPR023009">
    <property type="entry name" value="Tyrosine_recombinase_XerC/XerD"/>
</dbReference>
<evidence type="ECO:0000259" key="11">
    <source>
        <dbReference type="PROSITE" id="PS51898"/>
    </source>
</evidence>
<dbReference type="InterPro" id="IPR010998">
    <property type="entry name" value="Integrase_recombinase_N"/>
</dbReference>
<comment type="subunit">
    <text evidence="9">Forms a cyclic heterotetrameric complex composed of two molecules of XerC and two molecules of XerD.</text>
</comment>
<dbReference type="Gene3D" id="1.10.150.130">
    <property type="match status" value="1"/>
</dbReference>
<feature type="domain" description="Core-binding (CB)" evidence="12">
    <location>
        <begin position="48"/>
        <end position="133"/>
    </location>
</feature>
<dbReference type="PROSITE" id="PS51898">
    <property type="entry name" value="TYR_RECOMBINASE"/>
    <property type="match status" value="1"/>
</dbReference>
<dbReference type="Gene3D" id="1.10.443.10">
    <property type="entry name" value="Intergrase catalytic core"/>
    <property type="match status" value="1"/>
</dbReference>
<dbReference type="GO" id="GO:0009037">
    <property type="term" value="F:tyrosine-based site-specific recombinase activity"/>
    <property type="evidence" value="ECO:0007669"/>
    <property type="project" value="UniProtKB-UniRule"/>
</dbReference>
<dbReference type="InterPro" id="IPR044068">
    <property type="entry name" value="CB"/>
</dbReference>
<feature type="domain" description="Tyr recombinase" evidence="11">
    <location>
        <begin position="154"/>
        <end position="340"/>
    </location>
</feature>
<evidence type="ECO:0000259" key="12">
    <source>
        <dbReference type="PROSITE" id="PS51900"/>
    </source>
</evidence>
<keyword evidence="3 9" id="KW-0132">Cell division</keyword>
<feature type="active site" evidence="9">
    <location>
        <position position="295"/>
    </location>
</feature>
<dbReference type="CDD" id="cd00798">
    <property type="entry name" value="INT_XerDC_C"/>
    <property type="match status" value="1"/>
</dbReference>
<feature type="active site" evidence="9">
    <location>
        <position position="198"/>
    </location>
</feature>
<dbReference type="GO" id="GO:0006313">
    <property type="term" value="P:DNA transposition"/>
    <property type="evidence" value="ECO:0007669"/>
    <property type="project" value="UniProtKB-UniRule"/>
</dbReference>
<dbReference type="GO" id="GO:0007059">
    <property type="term" value="P:chromosome segregation"/>
    <property type="evidence" value="ECO:0007669"/>
    <property type="project" value="UniProtKB-UniRule"/>
</dbReference>
<dbReference type="GO" id="GO:0051301">
    <property type="term" value="P:cell division"/>
    <property type="evidence" value="ECO:0007669"/>
    <property type="project" value="UniProtKB-KW"/>
</dbReference>
<name>A0A6P1KNS8_FAUOS</name>
<evidence type="ECO:0000256" key="9">
    <source>
        <dbReference type="HAMAP-Rule" id="MF_01808"/>
    </source>
</evidence>
<feature type="active site" evidence="9">
    <location>
        <position position="292"/>
    </location>
</feature>
<evidence type="ECO:0000256" key="8">
    <source>
        <dbReference type="ARBA" id="ARBA00023306"/>
    </source>
</evidence>
<dbReference type="PROSITE" id="PS51900">
    <property type="entry name" value="CB"/>
    <property type="match status" value="1"/>
</dbReference>
<dbReference type="InterPro" id="IPR050090">
    <property type="entry name" value="Tyrosine_recombinase_XerCD"/>
</dbReference>
<organism evidence="13">
    <name type="scientific">Faucicola osloensis</name>
    <name type="common">Moraxella osloensis</name>
    <dbReference type="NCBI Taxonomy" id="34062"/>
    <lineage>
        <taxon>Bacteria</taxon>
        <taxon>Pseudomonadati</taxon>
        <taxon>Pseudomonadota</taxon>
        <taxon>Gammaproteobacteria</taxon>
        <taxon>Moraxellales</taxon>
        <taxon>Moraxellaceae</taxon>
        <taxon>Faucicola</taxon>
    </lineage>
</organism>
<dbReference type="Pfam" id="PF00589">
    <property type="entry name" value="Phage_integrase"/>
    <property type="match status" value="1"/>
</dbReference>
<accession>A0A6P1KNS8</accession>
<keyword evidence="5 9" id="KW-0229">DNA integration</keyword>
<keyword evidence="4 9" id="KW-0159">Chromosome partition</keyword>
<protein>
    <recommendedName>
        <fullName evidence="9">Tyrosine recombinase XerC</fullName>
    </recommendedName>
</protein>
<reference evidence="13" key="1">
    <citation type="journal article" date="2020" name="Microbiol. Resour. Announc.">
        <title>Complete Genome Sequence of Moraxella osloensis Strain YV1, Isolated from an Australian Wastewater Treatment Plant.</title>
        <authorList>
            <person name="Batinovic S."/>
            <person name="Rice D.T.F."/>
            <person name="Seviour R.J."/>
            <person name="Petrovski S."/>
        </authorList>
    </citation>
    <scope>NUCLEOTIDE SEQUENCE</scope>
    <source>
        <strain evidence="13">YV1</strain>
    </source>
</reference>
<dbReference type="SUPFAM" id="SSF56349">
    <property type="entry name" value="DNA breaking-rejoining enzymes"/>
    <property type="match status" value="1"/>
</dbReference>
<dbReference type="InterPro" id="IPR013762">
    <property type="entry name" value="Integrase-like_cat_sf"/>
</dbReference>